<dbReference type="Pfam" id="PF24764">
    <property type="entry name" value="rva_4"/>
    <property type="match status" value="1"/>
</dbReference>
<evidence type="ECO:0000313" key="3">
    <source>
        <dbReference type="Proteomes" id="UP000518266"/>
    </source>
</evidence>
<organism evidence="2 3">
    <name type="scientific">Dissostichus mawsoni</name>
    <name type="common">Antarctic cod</name>
    <dbReference type="NCBI Taxonomy" id="36200"/>
    <lineage>
        <taxon>Eukaryota</taxon>
        <taxon>Metazoa</taxon>
        <taxon>Chordata</taxon>
        <taxon>Craniata</taxon>
        <taxon>Vertebrata</taxon>
        <taxon>Euteleostomi</taxon>
        <taxon>Actinopterygii</taxon>
        <taxon>Neopterygii</taxon>
        <taxon>Teleostei</taxon>
        <taxon>Neoteleostei</taxon>
        <taxon>Acanthomorphata</taxon>
        <taxon>Eupercaria</taxon>
        <taxon>Perciformes</taxon>
        <taxon>Notothenioidei</taxon>
        <taxon>Nototheniidae</taxon>
        <taxon>Dissostichus</taxon>
    </lineage>
</organism>
<dbReference type="PANTHER" id="PTHR46791:SF11">
    <property type="entry name" value="INTEGRASE CATALYTIC DOMAIN-CONTAINING PROTEIN"/>
    <property type="match status" value="1"/>
</dbReference>
<comment type="caution">
    <text evidence="2">The sequence shown here is derived from an EMBL/GenBank/DDBJ whole genome shotgun (WGS) entry which is preliminary data.</text>
</comment>
<dbReference type="AlphaFoldDB" id="A0A7J5ZGQ3"/>
<name>A0A7J5ZGQ3_DISMA</name>
<dbReference type="Proteomes" id="UP000518266">
    <property type="component" value="Unassembled WGS sequence"/>
</dbReference>
<accession>A0A7J5ZGQ3</accession>
<proteinExistence type="predicted"/>
<dbReference type="PANTHER" id="PTHR46791">
    <property type="entry name" value="EXPRESSED PROTEIN"/>
    <property type="match status" value="1"/>
</dbReference>
<sequence>MGPNGDIFGAASTSRTVHLTSHRSPSRDGGRWEQENNRGWLQRLENINSPPRQQTALLIYSSPLWRGSISMHILKRQILERLLSKFELALIRAPLDLDFLEFACRQELHVDIPQGIIQALQELFGLLRQYLDSEAPNTAVGSVIGLRGRPKFEIERQQLVEISISDEELDNVVISIKNDMPTAGYRMVKGRLLSIGLRVEWTRMAASMHRVDSIGILSRLASLGCVVRRTYSVRGPLSLVHVDTNHKLIRYNIVLFGGVDGYSRKVMYFGASTNNRASTAYGFFLEATQRHGVPLSPLVNCVHFRVRGDQGVENVQIARFMFSVRGTDRGSFISGKSVHNQRIERLWRDVRVIVTNKYSAILLSLEEDGLLDISSTDDLFCVHYIILPRLQMDLGIFTEGWNHHPLSTERNQCPEQLWQLGLMQTNIDQPESPEEPDVDWEVAADHDGEEEDAGIVVPEFDCPLSPEDITELQSVFQQIDPNTPVKELLLCHTKLRALAVPGSTADIKERVHIRSDATTNPSDRQKIWKPLQELLTQWQTRGLIPADDQPGNKSP</sequence>
<protein>
    <recommendedName>
        <fullName evidence="1">Integrase core domain-containing protein</fullName>
    </recommendedName>
</protein>
<gene>
    <name evidence="2" type="ORF">F7725_000072</name>
</gene>
<dbReference type="OrthoDB" id="2686689at2759"/>
<feature type="domain" description="Integrase core" evidence="1">
    <location>
        <begin position="231"/>
        <end position="426"/>
    </location>
</feature>
<dbReference type="InterPro" id="IPR058913">
    <property type="entry name" value="Integrase_dom_put"/>
</dbReference>
<reference evidence="2 3" key="1">
    <citation type="submission" date="2020-03" db="EMBL/GenBank/DDBJ databases">
        <title>Dissostichus mawsoni Genome sequencing and assembly.</title>
        <authorList>
            <person name="Park H."/>
        </authorList>
    </citation>
    <scope>NUCLEOTIDE SEQUENCE [LARGE SCALE GENOMIC DNA]</scope>
    <source>
        <strain evidence="2">DM0001</strain>
        <tissue evidence="2">Muscle</tissue>
    </source>
</reference>
<keyword evidence="3" id="KW-1185">Reference proteome</keyword>
<dbReference type="EMBL" id="JAAKFY010000002">
    <property type="protein sequence ID" value="KAF3859817.1"/>
    <property type="molecule type" value="Genomic_DNA"/>
</dbReference>
<evidence type="ECO:0000259" key="1">
    <source>
        <dbReference type="Pfam" id="PF24764"/>
    </source>
</evidence>
<evidence type="ECO:0000313" key="2">
    <source>
        <dbReference type="EMBL" id="KAF3859817.1"/>
    </source>
</evidence>